<keyword evidence="2" id="KW-1185">Reference proteome</keyword>
<evidence type="ECO:0000313" key="2">
    <source>
        <dbReference type="Proteomes" id="UP001218218"/>
    </source>
</evidence>
<accession>A0AAD7E9M6</accession>
<protein>
    <submittedName>
        <fullName evidence="1">Uncharacterized protein</fullName>
    </submittedName>
</protein>
<proteinExistence type="predicted"/>
<name>A0AAD7E9M6_9AGAR</name>
<comment type="caution">
    <text evidence="1">The sequence shown here is derived from an EMBL/GenBank/DDBJ whole genome shotgun (WGS) entry which is preliminary data.</text>
</comment>
<gene>
    <name evidence="1" type="ORF">DFH08DRAFT_825979</name>
</gene>
<evidence type="ECO:0000313" key="1">
    <source>
        <dbReference type="EMBL" id="KAJ7303124.1"/>
    </source>
</evidence>
<reference evidence="1" key="1">
    <citation type="submission" date="2023-03" db="EMBL/GenBank/DDBJ databases">
        <title>Massive genome expansion in bonnet fungi (Mycena s.s.) driven by repeated elements and novel gene families across ecological guilds.</title>
        <authorList>
            <consortium name="Lawrence Berkeley National Laboratory"/>
            <person name="Harder C.B."/>
            <person name="Miyauchi S."/>
            <person name="Viragh M."/>
            <person name="Kuo A."/>
            <person name="Thoen E."/>
            <person name="Andreopoulos B."/>
            <person name="Lu D."/>
            <person name="Skrede I."/>
            <person name="Drula E."/>
            <person name="Henrissat B."/>
            <person name="Morin E."/>
            <person name="Kohler A."/>
            <person name="Barry K."/>
            <person name="LaButti K."/>
            <person name="Morin E."/>
            <person name="Salamov A."/>
            <person name="Lipzen A."/>
            <person name="Mereny Z."/>
            <person name="Hegedus B."/>
            <person name="Baldrian P."/>
            <person name="Stursova M."/>
            <person name="Weitz H."/>
            <person name="Taylor A."/>
            <person name="Grigoriev I.V."/>
            <person name="Nagy L.G."/>
            <person name="Martin F."/>
            <person name="Kauserud H."/>
        </authorList>
    </citation>
    <scope>NUCLEOTIDE SEQUENCE</scope>
    <source>
        <strain evidence="1">CBHHK002</strain>
    </source>
</reference>
<sequence>MKDPRAITAQDWSNPTTWKLIHVYPEIPEDGIGGRRVHRMRGVNFDVSRPAEFNFNTNGLKVKEVDVAVTNTFRDTRKALGTRIKNLMIQHLKGKAVWASEQPTQPQLQRMSDLGGLGKWKPALEDIAQYDVVAASSGFIDKQNEKMAAALQHASIPSMQSTFTQVVLLSDKDQLTLYKYLRKSNPAIALSQLTFTSQTQLEATLQGQATGATIPSAEPSSVQICLRRYNRLDRDTVVYASQSDVGGLLSRILREICKFLEACASAQNSQRGSQAMGSIRALCLGPTYEAIEC</sequence>
<dbReference type="AlphaFoldDB" id="A0AAD7E9M6"/>
<dbReference type="Proteomes" id="UP001218218">
    <property type="component" value="Unassembled WGS sequence"/>
</dbReference>
<dbReference type="EMBL" id="JARIHO010000107">
    <property type="protein sequence ID" value="KAJ7303124.1"/>
    <property type="molecule type" value="Genomic_DNA"/>
</dbReference>
<organism evidence="1 2">
    <name type="scientific">Mycena albidolilacea</name>
    <dbReference type="NCBI Taxonomy" id="1033008"/>
    <lineage>
        <taxon>Eukaryota</taxon>
        <taxon>Fungi</taxon>
        <taxon>Dikarya</taxon>
        <taxon>Basidiomycota</taxon>
        <taxon>Agaricomycotina</taxon>
        <taxon>Agaricomycetes</taxon>
        <taxon>Agaricomycetidae</taxon>
        <taxon>Agaricales</taxon>
        <taxon>Marasmiineae</taxon>
        <taxon>Mycenaceae</taxon>
        <taxon>Mycena</taxon>
    </lineage>
</organism>